<accession>A0A455SW60</accession>
<name>A0A455SW60_9CHLR</name>
<keyword evidence="2" id="KW-1133">Transmembrane helix</keyword>
<reference evidence="3" key="1">
    <citation type="submission" date="2018-12" db="EMBL/GenBank/DDBJ databases">
        <title>Novel natural products biosynthetic potential of the class Ktedonobacteria.</title>
        <authorList>
            <person name="Zheng Y."/>
            <person name="Saitou A."/>
            <person name="Wang C.M."/>
            <person name="Toyoda A."/>
            <person name="Minakuchi Y."/>
            <person name="Sekiguchi Y."/>
            <person name="Ueda K."/>
            <person name="Takano H."/>
            <person name="Sakai Y."/>
            <person name="Yokota A."/>
            <person name="Yabe S."/>
        </authorList>
    </citation>
    <scope>NUCLEOTIDE SEQUENCE</scope>
    <source>
        <strain evidence="3">A3-2</strain>
    </source>
</reference>
<sequence>MAERATEPPELVTAQREHPAQPQPEQAACTAPASVTSSPTSTLAEGQATEEAVISTGESAAETVLWTPGFIVVFALTLGLGLSAECLLTNGWQAHLYGGNWPQLGHLAALLLLWLALLVRGRTAWVRLGAIFGCLWACFVGINLLFNLRASAEPATVAYLNVSGNLSLLGMYLCFATEQARSPRWDSWFFALALVGGSGAVLIDYLVTAPDQRSLVTVADAIAAVALWLGLLVWWLRPICWRLHPGPTFLFGLFPIIILILSIPGITNSFNNLFFLQVADLCLLLGGLRILQAQRVLPRS</sequence>
<feature type="transmembrane region" description="Helical" evidence="2">
    <location>
        <begin position="64"/>
        <end position="84"/>
    </location>
</feature>
<keyword evidence="2" id="KW-0812">Transmembrane</keyword>
<organism evidence="3">
    <name type="scientific">Thermogemmatispora argillosa</name>
    <dbReference type="NCBI Taxonomy" id="2045280"/>
    <lineage>
        <taxon>Bacteria</taxon>
        <taxon>Bacillati</taxon>
        <taxon>Chloroflexota</taxon>
        <taxon>Ktedonobacteria</taxon>
        <taxon>Thermogemmatisporales</taxon>
        <taxon>Thermogemmatisporaceae</taxon>
        <taxon>Thermogemmatispora</taxon>
    </lineage>
</organism>
<feature type="compositionally biased region" description="Low complexity" evidence="1">
    <location>
        <begin position="27"/>
        <end position="40"/>
    </location>
</feature>
<feature type="transmembrane region" description="Helical" evidence="2">
    <location>
        <begin position="104"/>
        <end position="121"/>
    </location>
</feature>
<feature type="region of interest" description="Disordered" evidence="1">
    <location>
        <begin position="1"/>
        <end position="40"/>
    </location>
</feature>
<feature type="transmembrane region" description="Helical" evidence="2">
    <location>
        <begin position="273"/>
        <end position="291"/>
    </location>
</feature>
<evidence type="ECO:0000256" key="1">
    <source>
        <dbReference type="SAM" id="MobiDB-lite"/>
    </source>
</evidence>
<feature type="transmembrane region" description="Helical" evidence="2">
    <location>
        <begin position="188"/>
        <end position="208"/>
    </location>
</feature>
<feature type="transmembrane region" description="Helical" evidence="2">
    <location>
        <begin position="248"/>
        <end position="267"/>
    </location>
</feature>
<feature type="transmembrane region" description="Helical" evidence="2">
    <location>
        <begin position="214"/>
        <end position="236"/>
    </location>
</feature>
<dbReference type="EMBL" id="AP019377">
    <property type="protein sequence ID" value="BBH92663.1"/>
    <property type="molecule type" value="Genomic_DNA"/>
</dbReference>
<gene>
    <name evidence="3" type="ORF">KTA_08620</name>
</gene>
<feature type="transmembrane region" description="Helical" evidence="2">
    <location>
        <begin position="128"/>
        <end position="146"/>
    </location>
</feature>
<proteinExistence type="predicted"/>
<protein>
    <submittedName>
        <fullName evidence="3">Uncharacterized protein</fullName>
    </submittedName>
</protein>
<evidence type="ECO:0000313" key="3">
    <source>
        <dbReference type="EMBL" id="BBH92663.1"/>
    </source>
</evidence>
<dbReference type="AlphaFoldDB" id="A0A455SW60"/>
<keyword evidence="2" id="KW-0472">Membrane</keyword>
<evidence type="ECO:0000256" key="2">
    <source>
        <dbReference type="SAM" id="Phobius"/>
    </source>
</evidence>
<feature type="transmembrane region" description="Helical" evidence="2">
    <location>
        <begin position="158"/>
        <end position="176"/>
    </location>
</feature>